<accession>A0A9I9E5R0</accession>
<dbReference type="Gene3D" id="3.40.1010.10">
    <property type="entry name" value="Cobalt-precorrin-4 Transmethylase, Domain 1"/>
    <property type="match status" value="1"/>
</dbReference>
<dbReference type="AlphaFoldDB" id="A0A9I9E5R0"/>
<dbReference type="GO" id="GO:0008168">
    <property type="term" value="F:methyltransferase activity"/>
    <property type="evidence" value="ECO:0007669"/>
    <property type="project" value="InterPro"/>
</dbReference>
<dbReference type="GO" id="GO:0017183">
    <property type="term" value="P:protein histidyl modification to diphthamide"/>
    <property type="evidence" value="ECO:0007669"/>
    <property type="project" value="InterPro"/>
</dbReference>
<name>A0A9I9E5R0_CUCME</name>
<dbReference type="SUPFAM" id="SSF53790">
    <property type="entry name" value="Tetrapyrrole methylase"/>
    <property type="match status" value="1"/>
</dbReference>
<evidence type="ECO:0000313" key="1">
    <source>
        <dbReference type="EnsemblPlants" id="MELO3C029148.2.1"/>
    </source>
</evidence>
<dbReference type="PANTHER" id="PTHR10882:SF0">
    <property type="entry name" value="DIPHTHINE METHYL ESTER SYNTHASE"/>
    <property type="match status" value="1"/>
</dbReference>
<dbReference type="EnsemblPlants" id="MELO3C029148.2.1">
    <property type="protein sequence ID" value="MELO3C029148.2.1"/>
    <property type="gene ID" value="MELO3C029148.2"/>
</dbReference>
<dbReference type="Gene3D" id="3.30.950.10">
    <property type="entry name" value="Methyltransferase, Cobalt-precorrin-4 Transmethylase, Domain 2"/>
    <property type="match status" value="1"/>
</dbReference>
<dbReference type="InterPro" id="IPR014777">
    <property type="entry name" value="4pyrrole_Mease_sub1"/>
</dbReference>
<protein>
    <recommendedName>
        <fullName evidence="2">Diphthine methyl ester synthase</fullName>
    </recommendedName>
</protein>
<organism evidence="1">
    <name type="scientific">Cucumis melo</name>
    <name type="common">Muskmelon</name>
    <dbReference type="NCBI Taxonomy" id="3656"/>
    <lineage>
        <taxon>Eukaryota</taxon>
        <taxon>Viridiplantae</taxon>
        <taxon>Streptophyta</taxon>
        <taxon>Embryophyta</taxon>
        <taxon>Tracheophyta</taxon>
        <taxon>Spermatophyta</taxon>
        <taxon>Magnoliopsida</taxon>
        <taxon>eudicotyledons</taxon>
        <taxon>Gunneridae</taxon>
        <taxon>Pentapetalae</taxon>
        <taxon>rosids</taxon>
        <taxon>fabids</taxon>
        <taxon>Cucurbitales</taxon>
        <taxon>Cucurbitaceae</taxon>
        <taxon>Benincaseae</taxon>
        <taxon>Cucumis</taxon>
    </lineage>
</organism>
<dbReference type="InterPro" id="IPR035996">
    <property type="entry name" value="4pyrrol_Methylase_sf"/>
</dbReference>
<dbReference type="InterPro" id="IPR004551">
    <property type="entry name" value="Dphthn_synthase"/>
</dbReference>
<dbReference type="PANTHER" id="PTHR10882">
    <property type="entry name" value="DIPHTHINE SYNTHASE"/>
    <property type="match status" value="1"/>
</dbReference>
<proteinExistence type="predicted"/>
<evidence type="ECO:0008006" key="2">
    <source>
        <dbReference type="Google" id="ProtNLM"/>
    </source>
</evidence>
<dbReference type="Gramene" id="MELO3C029148.2.1">
    <property type="protein sequence ID" value="MELO3C029148.2.1"/>
    <property type="gene ID" value="MELO3C029148.2"/>
</dbReference>
<sequence>MVEEKTDQILSEACTSNVAFLVVGDAFRATIHYDLVVRAKSLGIEVRVVYNASVMNVIRICGLQLYCYGKIVSIPFFTETWKSSSFYEKIQKNRGLESLSFRCDIRSFMTPPKLMALHLFFPKVLTAHRFSGAIMSAIVEYEDIAYVPCYKNI</sequence>
<reference evidence="1" key="1">
    <citation type="submission" date="2023-03" db="UniProtKB">
        <authorList>
            <consortium name="EnsemblPlants"/>
        </authorList>
    </citation>
    <scope>IDENTIFICATION</scope>
</reference>
<dbReference type="InterPro" id="IPR014776">
    <property type="entry name" value="4pyrrole_Mease_sub2"/>
</dbReference>